<keyword evidence="2" id="KW-1185">Reference proteome</keyword>
<dbReference type="Proteomes" id="UP000095552">
    <property type="component" value="Unassembled WGS sequence"/>
</dbReference>
<dbReference type="AlphaFoldDB" id="A0A1E5SXW7"/>
<comment type="caution">
    <text evidence="1">The sequence shown here is derived from an EMBL/GenBank/DDBJ whole genome shotgun (WGS) entry which is preliminary data.</text>
</comment>
<dbReference type="EMBL" id="MDGQ01000005">
    <property type="protein sequence ID" value="OEK03973.1"/>
    <property type="molecule type" value="Genomic_DNA"/>
</dbReference>
<name>A0A1E5SXW7_9BACT</name>
<accession>A0A1E5SXW7</accession>
<sequence>MKKIMLSLSFFLCIHLAIGQSKGDSLRNAGALEAAFMAYGGEFYQNPTNKEVAYKLAQTLSLSNLVDTAFFFLDVALEDNYKLMPLADSDLYNLFTDPRWREVEDKQFRKFQEKNGELKKPEYARQLIRMIMKDQALDYHLDMGRNEYAKNKYAPHWFFTITKTKARLNAENFTKMNELLEKYGWPLYDDVGELAADAPLLVINHHESEEIRKQYLDQIKAACMAKQGSCMEYAKIHDRILVNTNQPQTYGMQFRFNQKGDLEPFPIKDPETVDKRRLAIGLEPLAVYLKRKINYDWTVKQK</sequence>
<gene>
    <name evidence="1" type="ORF">BFP71_10770</name>
</gene>
<dbReference type="OrthoDB" id="1164858at2"/>
<evidence type="ECO:0000313" key="2">
    <source>
        <dbReference type="Proteomes" id="UP000095552"/>
    </source>
</evidence>
<organism evidence="1 2">
    <name type="scientific">Roseivirga misakiensis</name>
    <dbReference type="NCBI Taxonomy" id="1563681"/>
    <lineage>
        <taxon>Bacteria</taxon>
        <taxon>Pseudomonadati</taxon>
        <taxon>Bacteroidota</taxon>
        <taxon>Cytophagia</taxon>
        <taxon>Cytophagales</taxon>
        <taxon>Roseivirgaceae</taxon>
        <taxon>Roseivirga</taxon>
    </lineage>
</organism>
<dbReference type="RefSeq" id="WP_069835478.1">
    <property type="nucleotide sequence ID" value="NZ_MDGQ01000005.1"/>
</dbReference>
<proteinExistence type="predicted"/>
<protein>
    <submittedName>
        <fullName evidence="1">Uncharacterized protein</fullName>
    </submittedName>
</protein>
<evidence type="ECO:0000313" key="1">
    <source>
        <dbReference type="EMBL" id="OEK03973.1"/>
    </source>
</evidence>
<dbReference type="Pfam" id="PF20329">
    <property type="entry name" value="DUF6624"/>
    <property type="match status" value="1"/>
</dbReference>
<reference evidence="1 2" key="1">
    <citation type="submission" date="2016-08" db="EMBL/GenBank/DDBJ databases">
        <title>Draft genome of Fabibacter sp. strain SK-8.</title>
        <authorList>
            <person name="Wong S.-K."/>
            <person name="Hamasaki K."/>
            <person name="Yoshizawa S."/>
        </authorList>
    </citation>
    <scope>NUCLEOTIDE SEQUENCE [LARGE SCALE GENOMIC DNA]</scope>
    <source>
        <strain evidence="1 2">SK-8</strain>
    </source>
</reference>
<dbReference type="STRING" id="1563681.BFP71_10770"/>
<dbReference type="InterPro" id="IPR046732">
    <property type="entry name" value="DUF6624"/>
</dbReference>